<dbReference type="InterPro" id="IPR022674">
    <property type="entry name" value="G6P_DH_NAD-bd"/>
</dbReference>
<dbReference type="InterPro" id="IPR019796">
    <property type="entry name" value="G6P_DH_AS"/>
</dbReference>
<dbReference type="PIRSF" id="PIRSF000110">
    <property type="entry name" value="G6PD"/>
    <property type="match status" value="1"/>
</dbReference>
<keyword evidence="4 7" id="KW-0521">NADP</keyword>
<reference evidence="10 11" key="1">
    <citation type="submission" date="2018-12" db="EMBL/GenBank/DDBJ databases">
        <authorList>
            <person name="Chong R.A."/>
        </authorList>
    </citation>
    <scope>NUCLEOTIDE SEQUENCE [LARGE SCALE GENOMIC DNA]</scope>
    <source>
        <strain evidence="10 11">Tca</strain>
    </source>
</reference>
<dbReference type="GO" id="GO:0009051">
    <property type="term" value="P:pentose-phosphate shunt, oxidative branch"/>
    <property type="evidence" value="ECO:0007669"/>
    <property type="project" value="TreeGrafter"/>
</dbReference>
<dbReference type="Pfam" id="PF00479">
    <property type="entry name" value="G6PD_N"/>
    <property type="match status" value="1"/>
</dbReference>
<dbReference type="PANTHER" id="PTHR23429">
    <property type="entry name" value="GLUCOSE-6-PHOSPHATE 1-DEHYDROGENASE G6PD"/>
    <property type="match status" value="1"/>
</dbReference>
<evidence type="ECO:0000259" key="8">
    <source>
        <dbReference type="Pfam" id="PF00479"/>
    </source>
</evidence>
<evidence type="ECO:0000313" key="11">
    <source>
        <dbReference type="Proteomes" id="UP000298782"/>
    </source>
</evidence>
<dbReference type="PRINTS" id="PR00079">
    <property type="entry name" value="G6PDHDRGNASE"/>
</dbReference>
<evidence type="ECO:0000256" key="6">
    <source>
        <dbReference type="ARBA" id="ARBA00023277"/>
    </source>
</evidence>
<organism evidence="10 11">
    <name type="scientific">Buchnera aphidicola</name>
    <name type="common">Thelaxes californica</name>
    <dbReference type="NCBI Taxonomy" id="1315998"/>
    <lineage>
        <taxon>Bacteria</taxon>
        <taxon>Pseudomonadati</taxon>
        <taxon>Pseudomonadota</taxon>
        <taxon>Gammaproteobacteria</taxon>
        <taxon>Enterobacterales</taxon>
        <taxon>Erwiniaceae</taxon>
        <taxon>Buchnera</taxon>
    </lineage>
</organism>
<dbReference type="PROSITE" id="PS00069">
    <property type="entry name" value="G6P_DEHYDROGENASE"/>
    <property type="match status" value="1"/>
</dbReference>
<feature type="binding site" evidence="7">
    <location>
        <position position="49"/>
    </location>
    <ligand>
        <name>NADP(+)</name>
        <dbReference type="ChEBI" id="CHEBI:58349"/>
    </ligand>
</feature>
<comment type="pathway">
    <text evidence="1 7">Carbohydrate degradation; pentose phosphate pathway; D-ribulose 5-phosphate from D-glucose 6-phosphate (oxidative stage): step 1/3.</text>
</comment>
<accession>A0A4D6YLB8</accession>
<evidence type="ECO:0000256" key="5">
    <source>
        <dbReference type="ARBA" id="ARBA00023002"/>
    </source>
</evidence>
<dbReference type="Gene3D" id="3.30.360.10">
    <property type="entry name" value="Dihydrodipicolinate Reductase, domain 2"/>
    <property type="match status" value="1"/>
</dbReference>
<feature type="binding site" evidence="7">
    <location>
        <position position="180"/>
    </location>
    <ligand>
        <name>substrate</name>
    </ligand>
</feature>
<dbReference type="NCBIfam" id="TIGR00871">
    <property type="entry name" value="zwf"/>
    <property type="match status" value="1"/>
</dbReference>
<feature type="binding site" evidence="7">
    <location>
        <position position="146"/>
    </location>
    <ligand>
        <name>NADP(+)</name>
        <dbReference type="ChEBI" id="CHEBI:58349"/>
    </ligand>
</feature>
<dbReference type="SUPFAM" id="SSF51735">
    <property type="entry name" value="NAD(P)-binding Rossmann-fold domains"/>
    <property type="match status" value="1"/>
</dbReference>
<dbReference type="EMBL" id="CP034852">
    <property type="protein sequence ID" value="QCI26780.1"/>
    <property type="molecule type" value="Genomic_DNA"/>
</dbReference>
<dbReference type="OrthoDB" id="9802739at2"/>
<feature type="binding site" evidence="7">
    <location>
        <position position="176"/>
    </location>
    <ligand>
        <name>substrate</name>
    </ligand>
</feature>
<dbReference type="InterPro" id="IPR022675">
    <property type="entry name" value="G6P_DH_C"/>
</dbReference>
<dbReference type="Pfam" id="PF02781">
    <property type="entry name" value="G6PD_C"/>
    <property type="match status" value="1"/>
</dbReference>
<feature type="binding site" evidence="7">
    <location>
        <position position="233"/>
    </location>
    <ligand>
        <name>substrate</name>
    </ligand>
</feature>
<feature type="binding site" evidence="7">
    <location>
        <begin position="91"/>
        <end position="92"/>
    </location>
    <ligand>
        <name>NADP(+)</name>
        <dbReference type="ChEBI" id="CHEBI:58349"/>
    </ligand>
</feature>
<evidence type="ECO:0000256" key="7">
    <source>
        <dbReference type="HAMAP-Rule" id="MF_00966"/>
    </source>
</evidence>
<dbReference type="RefSeq" id="WP_158353448.1">
    <property type="nucleotide sequence ID" value="NZ_CP034852.1"/>
</dbReference>
<keyword evidence="3 7" id="KW-0313">Glucose metabolism</keyword>
<dbReference type="SUPFAM" id="SSF55347">
    <property type="entry name" value="Glyceraldehyde-3-phosphate dehydrogenase-like, C-terminal domain"/>
    <property type="match status" value="1"/>
</dbReference>
<keyword evidence="11" id="KW-1185">Reference proteome</keyword>
<evidence type="ECO:0000313" key="10">
    <source>
        <dbReference type="EMBL" id="QCI26780.1"/>
    </source>
</evidence>
<feature type="active site" description="Proton acceptor" evidence="7">
    <location>
        <position position="238"/>
    </location>
</feature>
<feature type="domain" description="Glucose-6-phosphate dehydrogenase NAD-binding" evidence="8">
    <location>
        <begin position="12"/>
        <end position="185"/>
    </location>
</feature>
<keyword evidence="5 7" id="KW-0560">Oxidoreductase</keyword>
<comment type="caution">
    <text evidence="7">Lacks conserved residue(s) required for the propagation of feature annotation.</text>
</comment>
<gene>
    <name evidence="7 10" type="primary">zwf</name>
    <name evidence="10" type="ORF">D9V80_01225</name>
</gene>
<feature type="binding site" evidence="7">
    <location>
        <position position="214"/>
    </location>
    <ligand>
        <name>substrate</name>
    </ligand>
</feature>
<feature type="domain" description="Glucose-6-phosphate dehydrogenase C-terminal" evidence="9">
    <location>
        <begin position="189"/>
        <end position="484"/>
    </location>
</feature>
<evidence type="ECO:0000256" key="2">
    <source>
        <dbReference type="ARBA" id="ARBA00009975"/>
    </source>
</evidence>
<dbReference type="AlphaFoldDB" id="A0A4D6YLB8"/>
<name>A0A4D6YLB8_9GAMM</name>
<dbReference type="Proteomes" id="UP000298782">
    <property type="component" value="Chromosome"/>
</dbReference>
<protein>
    <recommendedName>
        <fullName evidence="7">Glucose-6-phosphate 1-dehydrogenase</fullName>
        <shortName evidence="7">G6PD</shortName>
        <ecNumber evidence="7">1.1.1.49</ecNumber>
    </recommendedName>
</protein>
<comment type="catalytic activity">
    <reaction evidence="7">
        <text>D-glucose 6-phosphate + NADP(+) = 6-phospho-D-glucono-1,5-lactone + NADPH + H(+)</text>
        <dbReference type="Rhea" id="RHEA:15841"/>
        <dbReference type="ChEBI" id="CHEBI:15378"/>
        <dbReference type="ChEBI" id="CHEBI:57783"/>
        <dbReference type="ChEBI" id="CHEBI:57955"/>
        <dbReference type="ChEBI" id="CHEBI:58349"/>
        <dbReference type="ChEBI" id="CHEBI:61548"/>
        <dbReference type="EC" id="1.1.1.49"/>
    </reaction>
</comment>
<dbReference type="InterPro" id="IPR001282">
    <property type="entry name" value="G6P_DH"/>
</dbReference>
<feature type="binding site" evidence="7">
    <location>
        <position position="343"/>
    </location>
    <ligand>
        <name>substrate</name>
    </ligand>
</feature>
<dbReference type="GO" id="GO:0006006">
    <property type="term" value="P:glucose metabolic process"/>
    <property type="evidence" value="ECO:0007669"/>
    <property type="project" value="UniProtKB-KW"/>
</dbReference>
<comment type="function">
    <text evidence="7">Catalyzes the oxidation of glucose 6-phosphate to 6-phosphogluconolactone.</text>
</comment>
<dbReference type="Gene3D" id="3.40.50.720">
    <property type="entry name" value="NAD(P)-binding Rossmann-like Domain"/>
    <property type="match status" value="1"/>
</dbReference>
<dbReference type="PANTHER" id="PTHR23429:SF0">
    <property type="entry name" value="GLUCOSE-6-PHOSPHATE 1-DEHYDROGENASE"/>
    <property type="match status" value="1"/>
</dbReference>
<dbReference type="InterPro" id="IPR036291">
    <property type="entry name" value="NAD(P)-bd_dom_sf"/>
</dbReference>
<dbReference type="GO" id="GO:0005829">
    <property type="term" value="C:cytosol"/>
    <property type="evidence" value="ECO:0007669"/>
    <property type="project" value="TreeGrafter"/>
</dbReference>
<dbReference type="GO" id="GO:0050661">
    <property type="term" value="F:NADP binding"/>
    <property type="evidence" value="ECO:0007669"/>
    <property type="project" value="UniProtKB-UniRule"/>
</dbReference>
<dbReference type="UniPathway" id="UPA00115">
    <property type="reaction ID" value="UER00408"/>
</dbReference>
<reference evidence="10 11" key="2">
    <citation type="submission" date="2019-05" db="EMBL/GenBank/DDBJ databases">
        <title>Genome evolution of the obligate endosymbiont Buchnera aphidicola.</title>
        <authorList>
            <person name="Moran N.A."/>
        </authorList>
    </citation>
    <scope>NUCLEOTIDE SEQUENCE [LARGE SCALE GENOMIC DNA]</scope>
    <source>
        <strain evidence="10 11">Tca</strain>
    </source>
</reference>
<evidence type="ECO:0000256" key="3">
    <source>
        <dbReference type="ARBA" id="ARBA00022526"/>
    </source>
</evidence>
<feature type="binding site" evidence="7">
    <location>
        <position position="338"/>
    </location>
    <ligand>
        <name>substrate</name>
    </ligand>
</feature>
<proteinExistence type="inferred from homology"/>
<dbReference type="EC" id="1.1.1.49" evidence="7"/>
<dbReference type="GO" id="GO:0004345">
    <property type="term" value="F:glucose-6-phosphate dehydrogenase activity"/>
    <property type="evidence" value="ECO:0007669"/>
    <property type="project" value="UniProtKB-UniRule"/>
</dbReference>
<evidence type="ECO:0000256" key="4">
    <source>
        <dbReference type="ARBA" id="ARBA00022857"/>
    </source>
</evidence>
<keyword evidence="6 7" id="KW-0119">Carbohydrate metabolism</keyword>
<dbReference type="HAMAP" id="MF_00966">
    <property type="entry name" value="G6PD"/>
    <property type="match status" value="1"/>
</dbReference>
<comment type="similarity">
    <text evidence="2 7">Belongs to the glucose-6-phosphate dehydrogenase family.</text>
</comment>
<evidence type="ECO:0000259" key="9">
    <source>
        <dbReference type="Pfam" id="PF02781"/>
    </source>
</evidence>
<sequence>MENQNTQNYCLVIFGAKGDLARRKLLPALYHLEKLKKLNNHFRIIGVARATWNKHDYLLIVKKSLQHFLNEKINDLIWKNLSVRFDFCNLDVTELHQFSQLKKIICNTNSLIINYFATPSNLFEPICAGLTSIQLNSMNSRIIIEKPIGNSLYTSNLINEKIGQYFQESQIFRIDHYLGKETLLNLPYLRFSNSILYNIWNKENIDHIQITLSEKVGIEGRWNYFNQTGQIRDMVQNHLLQILTIITMSQPNNLTADNIRNEKVKILKSLRYMENQNFNKNIVIGQYKHGLFNGKILPGYTQENKITECSNIETFVAIKMFIDNMQWKNVPFYVRTGKRLSKKSSKIVLVFKKPINNLFNHVAQLSNKLIIRIEPNEGFELEIFNKVPQVTHKNILFNTKFNFSYDQSFPNYKLIGAYERLLLECINGNQSLFVRRDEIEESWKWIDSIILLLKNNNIILHKYQSGSNGPSSAKDLIEVDNRFWI</sequence>
<evidence type="ECO:0000256" key="1">
    <source>
        <dbReference type="ARBA" id="ARBA00004937"/>
    </source>
</evidence>